<evidence type="ECO:0000256" key="1">
    <source>
        <dbReference type="SAM" id="MobiDB-lite"/>
    </source>
</evidence>
<dbReference type="EMBL" id="AMZN01000048">
    <property type="protein sequence ID" value="ELR70913.1"/>
    <property type="molecule type" value="Genomic_DNA"/>
</dbReference>
<gene>
    <name evidence="2" type="ORF">C900_03348</name>
</gene>
<sequence>MVFNTREPLSSREEIQRWIDAKHLAPGALLYAYPPPPAEDSGDEAGRK</sequence>
<feature type="region of interest" description="Disordered" evidence="1">
    <location>
        <begin position="29"/>
        <end position="48"/>
    </location>
</feature>
<evidence type="ECO:0000313" key="2">
    <source>
        <dbReference type="EMBL" id="ELR70913.1"/>
    </source>
</evidence>
<keyword evidence="3" id="KW-1185">Reference proteome</keyword>
<organism evidence="2 3">
    <name type="scientific">Fulvivirga imtechensis AK7</name>
    <dbReference type="NCBI Taxonomy" id="1237149"/>
    <lineage>
        <taxon>Bacteria</taxon>
        <taxon>Pseudomonadati</taxon>
        <taxon>Bacteroidota</taxon>
        <taxon>Cytophagia</taxon>
        <taxon>Cytophagales</taxon>
        <taxon>Fulvivirgaceae</taxon>
        <taxon>Fulvivirga</taxon>
    </lineage>
</organism>
<evidence type="ECO:0000313" key="3">
    <source>
        <dbReference type="Proteomes" id="UP000011135"/>
    </source>
</evidence>
<comment type="caution">
    <text evidence="2">The sequence shown here is derived from an EMBL/GenBank/DDBJ whole genome shotgun (WGS) entry which is preliminary data.</text>
</comment>
<name>L8JRU1_9BACT</name>
<proteinExistence type="predicted"/>
<accession>L8JRU1</accession>
<protein>
    <submittedName>
        <fullName evidence="2">Uncharacterized protein</fullName>
    </submittedName>
</protein>
<dbReference type="AlphaFoldDB" id="L8JRU1"/>
<dbReference type="Proteomes" id="UP000011135">
    <property type="component" value="Unassembled WGS sequence"/>
</dbReference>
<reference evidence="2 3" key="1">
    <citation type="submission" date="2012-12" db="EMBL/GenBank/DDBJ databases">
        <title>Genome assembly of Fulvivirga imtechensis AK7.</title>
        <authorList>
            <person name="Nupur N."/>
            <person name="Khatri I."/>
            <person name="Kumar R."/>
            <person name="Subramanian S."/>
            <person name="Pinnaka A."/>
        </authorList>
    </citation>
    <scope>NUCLEOTIDE SEQUENCE [LARGE SCALE GENOMIC DNA]</scope>
    <source>
        <strain evidence="2 3">AK7</strain>
    </source>
</reference>